<reference evidence="14 15" key="1">
    <citation type="submission" date="2016-02" db="EMBL/GenBank/DDBJ databases">
        <title>Comparison of Clostridium stercorarium subspecies using comparative genomics and transcriptomics.</title>
        <authorList>
            <person name="Schellenberg J."/>
            <person name="Thallinger G."/>
            <person name="Levin D.B."/>
            <person name="Zhang X."/>
            <person name="Alvare G."/>
            <person name="Fristensky B."/>
            <person name="Sparling R."/>
        </authorList>
    </citation>
    <scope>NUCLEOTIDE SEQUENCE [LARGE SCALE GENOMIC DNA]</scope>
    <source>
        <strain evidence="14 15">DSM 9219</strain>
    </source>
</reference>
<name>A0A1B1YN13_THEST</name>
<feature type="transmembrane region" description="Helical" evidence="11">
    <location>
        <begin position="165"/>
        <end position="186"/>
    </location>
</feature>
<dbReference type="Proteomes" id="UP000092931">
    <property type="component" value="Chromosome"/>
</dbReference>
<comment type="subcellular location">
    <subcellularLocation>
        <location evidence="1">Cell membrane</location>
        <topology evidence="1">Multi-pass membrane protein</topology>
    </subcellularLocation>
</comment>
<evidence type="ECO:0000256" key="6">
    <source>
        <dbReference type="ARBA" id="ARBA00022692"/>
    </source>
</evidence>
<gene>
    <name evidence="14" type="ORF">CSTERLE_11645</name>
</gene>
<dbReference type="EMBL" id="CP014673">
    <property type="protein sequence ID" value="ANX02175.1"/>
    <property type="molecule type" value="Genomic_DNA"/>
</dbReference>
<comment type="similarity">
    <text evidence="2 10">Belongs to the ABC-4 integral membrane protein family. FtsX subfamily.</text>
</comment>
<dbReference type="PIRSF" id="PIRSF003097">
    <property type="entry name" value="FtsX"/>
    <property type="match status" value="1"/>
</dbReference>
<organism evidence="14 15">
    <name type="scientific">Thermoclostridium stercorarium subsp. leptospartum DSM 9219</name>
    <dbReference type="NCBI Taxonomy" id="1346611"/>
    <lineage>
        <taxon>Bacteria</taxon>
        <taxon>Bacillati</taxon>
        <taxon>Bacillota</taxon>
        <taxon>Clostridia</taxon>
        <taxon>Eubacteriales</taxon>
        <taxon>Oscillospiraceae</taxon>
        <taxon>Thermoclostridium</taxon>
    </lineage>
</organism>
<keyword evidence="5 10" id="KW-0132">Cell division</keyword>
<keyword evidence="8 10" id="KW-0472">Membrane</keyword>
<feature type="transmembrane region" description="Helical" evidence="11">
    <location>
        <begin position="23"/>
        <end position="45"/>
    </location>
</feature>
<dbReference type="RefSeq" id="WP_065821057.1">
    <property type="nucleotide sequence ID" value="NZ_CP014673.1"/>
</dbReference>
<dbReference type="GO" id="GO:0005886">
    <property type="term" value="C:plasma membrane"/>
    <property type="evidence" value="ECO:0007669"/>
    <property type="project" value="UniProtKB-SubCell"/>
</dbReference>
<dbReference type="InterPro" id="IPR004513">
    <property type="entry name" value="FtsX"/>
</dbReference>
<dbReference type="InterPro" id="IPR003838">
    <property type="entry name" value="ABC3_permease_C"/>
</dbReference>
<dbReference type="GO" id="GO:0051301">
    <property type="term" value="P:cell division"/>
    <property type="evidence" value="ECO:0007669"/>
    <property type="project" value="UniProtKB-KW"/>
</dbReference>
<evidence type="ECO:0000259" key="12">
    <source>
        <dbReference type="Pfam" id="PF02687"/>
    </source>
</evidence>
<evidence type="ECO:0000256" key="4">
    <source>
        <dbReference type="ARBA" id="ARBA00022475"/>
    </source>
</evidence>
<evidence type="ECO:0000256" key="7">
    <source>
        <dbReference type="ARBA" id="ARBA00022989"/>
    </source>
</evidence>
<evidence type="ECO:0000256" key="5">
    <source>
        <dbReference type="ARBA" id="ARBA00022618"/>
    </source>
</evidence>
<evidence type="ECO:0000259" key="13">
    <source>
        <dbReference type="Pfam" id="PF18075"/>
    </source>
</evidence>
<dbReference type="Pfam" id="PF02687">
    <property type="entry name" value="FtsX"/>
    <property type="match status" value="1"/>
</dbReference>
<dbReference type="InterPro" id="IPR040690">
    <property type="entry name" value="FtsX_ECD"/>
</dbReference>
<evidence type="ECO:0000256" key="9">
    <source>
        <dbReference type="ARBA" id="ARBA00023306"/>
    </source>
</evidence>
<feature type="domain" description="FtsX extracellular" evidence="13">
    <location>
        <begin position="58"/>
        <end position="146"/>
    </location>
</feature>
<dbReference type="PANTHER" id="PTHR47755">
    <property type="entry name" value="CELL DIVISION PROTEIN FTSX"/>
    <property type="match status" value="1"/>
</dbReference>
<evidence type="ECO:0000256" key="11">
    <source>
        <dbReference type="SAM" id="Phobius"/>
    </source>
</evidence>
<dbReference type="AlphaFoldDB" id="A0A1B1YN13"/>
<feature type="transmembrane region" description="Helical" evidence="11">
    <location>
        <begin position="212"/>
        <end position="237"/>
    </location>
</feature>
<feature type="transmembrane region" description="Helical" evidence="11">
    <location>
        <begin position="258"/>
        <end position="283"/>
    </location>
</feature>
<keyword evidence="6 11" id="KW-0812">Transmembrane</keyword>
<accession>A0A1B1YN13</accession>
<dbReference type="PANTHER" id="PTHR47755:SF1">
    <property type="entry name" value="CELL DIVISION PROTEIN FTSX"/>
    <property type="match status" value="1"/>
</dbReference>
<evidence type="ECO:0000256" key="3">
    <source>
        <dbReference type="ARBA" id="ARBA00021907"/>
    </source>
</evidence>
<evidence type="ECO:0000256" key="1">
    <source>
        <dbReference type="ARBA" id="ARBA00004651"/>
    </source>
</evidence>
<keyword evidence="9 10" id="KW-0131">Cell cycle</keyword>
<protein>
    <recommendedName>
        <fullName evidence="3 10">Cell division protein FtsX</fullName>
    </recommendedName>
</protein>
<evidence type="ECO:0000313" key="14">
    <source>
        <dbReference type="EMBL" id="ANX02175.1"/>
    </source>
</evidence>
<comment type="function">
    <text evidence="10">Part of the ABC transporter FtsEX involved in asymmetric cellular division facilitating the initiation of sporulation.</text>
</comment>
<dbReference type="Gene3D" id="3.30.70.3040">
    <property type="match status" value="1"/>
</dbReference>
<sequence length="289" mass="32452">MKNASYFLKEAIRIVLTNKLSNLFSFLGTALILFLLALVIAIWSISSQLTRMLRDEAEINAYFNKAAANTEELLNLIRQIDGVREVRLVSEEEAKIRMEKILGEESGILDLFDENPFEAYFEVKIELEKLDSVFTQISSLRGIDYVRENREVLERIEGITKAFEVLGYLVIAAVSITTLIIISHMIRQGIYQNREQIRTLVLLGAPDNFINFPYILLGFLLTFCGGIVATVFINILINQGYSRLSSTIPFIPLPPRNQLVYGLSIFLLSVSASLGILGSLFGVSTSKKS</sequence>
<evidence type="ECO:0000256" key="10">
    <source>
        <dbReference type="PIRNR" id="PIRNR003097"/>
    </source>
</evidence>
<keyword evidence="4 10" id="KW-1003">Cell membrane</keyword>
<evidence type="ECO:0000256" key="2">
    <source>
        <dbReference type="ARBA" id="ARBA00007379"/>
    </source>
</evidence>
<feature type="domain" description="ABC3 transporter permease C-terminal" evidence="12">
    <location>
        <begin position="169"/>
        <end position="274"/>
    </location>
</feature>
<evidence type="ECO:0000256" key="8">
    <source>
        <dbReference type="ARBA" id="ARBA00023136"/>
    </source>
</evidence>
<keyword evidence="7 11" id="KW-1133">Transmembrane helix</keyword>
<evidence type="ECO:0000313" key="15">
    <source>
        <dbReference type="Proteomes" id="UP000092931"/>
    </source>
</evidence>
<dbReference type="Pfam" id="PF18075">
    <property type="entry name" value="FtsX_ECD"/>
    <property type="match status" value="1"/>
</dbReference>
<proteinExistence type="inferred from homology"/>